<accession>A0A804MEM7</accession>
<reference evidence="2" key="3">
    <citation type="submission" date="2021-05" db="UniProtKB">
        <authorList>
            <consortium name="EnsemblPlants"/>
        </authorList>
    </citation>
    <scope>IDENTIFICATION</scope>
    <source>
        <strain evidence="2">cv. B73</strain>
    </source>
</reference>
<keyword evidence="3" id="KW-1185">Reference proteome</keyword>
<dbReference type="AlphaFoldDB" id="A0A804MEM7"/>
<dbReference type="Proteomes" id="UP000007305">
    <property type="component" value="Chromosome 2"/>
</dbReference>
<name>A0A804MEM7_MAIZE</name>
<dbReference type="InParanoid" id="A0A804MEM7"/>
<reference evidence="2" key="2">
    <citation type="submission" date="2019-07" db="EMBL/GenBank/DDBJ databases">
        <authorList>
            <person name="Seetharam A."/>
            <person name="Woodhouse M."/>
            <person name="Cannon E."/>
        </authorList>
    </citation>
    <scope>NUCLEOTIDE SEQUENCE [LARGE SCALE GENOMIC DNA]</scope>
    <source>
        <strain evidence="2">cv. B73</strain>
    </source>
</reference>
<evidence type="ECO:0000256" key="1">
    <source>
        <dbReference type="SAM" id="MobiDB-lite"/>
    </source>
</evidence>
<evidence type="ECO:0000313" key="2">
    <source>
        <dbReference type="EnsemblPlants" id="Zm00001eb079710_P001"/>
    </source>
</evidence>
<evidence type="ECO:0000313" key="3">
    <source>
        <dbReference type="Proteomes" id="UP000007305"/>
    </source>
</evidence>
<organism evidence="2 3">
    <name type="scientific">Zea mays</name>
    <name type="common">Maize</name>
    <dbReference type="NCBI Taxonomy" id="4577"/>
    <lineage>
        <taxon>Eukaryota</taxon>
        <taxon>Viridiplantae</taxon>
        <taxon>Streptophyta</taxon>
        <taxon>Embryophyta</taxon>
        <taxon>Tracheophyta</taxon>
        <taxon>Spermatophyta</taxon>
        <taxon>Magnoliopsida</taxon>
        <taxon>Liliopsida</taxon>
        <taxon>Poales</taxon>
        <taxon>Poaceae</taxon>
        <taxon>PACMAD clade</taxon>
        <taxon>Panicoideae</taxon>
        <taxon>Andropogonodae</taxon>
        <taxon>Andropogoneae</taxon>
        <taxon>Tripsacinae</taxon>
        <taxon>Zea</taxon>
    </lineage>
</organism>
<feature type="compositionally biased region" description="Basic and acidic residues" evidence="1">
    <location>
        <begin position="13"/>
        <end position="26"/>
    </location>
</feature>
<protein>
    <submittedName>
        <fullName evidence="2">Uncharacterized protein</fullName>
    </submittedName>
</protein>
<reference evidence="3" key="1">
    <citation type="submission" date="2015-12" db="EMBL/GenBank/DDBJ databases">
        <title>Update maize B73 reference genome by single molecule sequencing technologies.</title>
        <authorList>
            <consortium name="Maize Genome Sequencing Project"/>
            <person name="Ware D."/>
        </authorList>
    </citation>
    <scope>NUCLEOTIDE SEQUENCE [LARGE SCALE GENOMIC DNA]</scope>
    <source>
        <strain evidence="3">cv. B73</strain>
    </source>
</reference>
<dbReference type="EnsemblPlants" id="Zm00001eb079710_T001">
    <property type="protein sequence ID" value="Zm00001eb079710_P001"/>
    <property type="gene ID" value="Zm00001eb079710"/>
</dbReference>
<sequence length="98" mass="11252">MYTYTHGGVRRGSPRDADDEPGRVPRLLRETATPWEVTRPGVLERHVGYKFNRYVSIFRGEVVSTQLSSSRRRRVHDVVNVPFGDCFRAGEWDADAVM</sequence>
<proteinExistence type="predicted"/>
<feature type="region of interest" description="Disordered" evidence="1">
    <location>
        <begin position="1"/>
        <end position="26"/>
    </location>
</feature>
<dbReference type="Gramene" id="Zm00001eb079710_T001">
    <property type="protein sequence ID" value="Zm00001eb079710_P001"/>
    <property type="gene ID" value="Zm00001eb079710"/>
</dbReference>